<name>A0A0K2VA75_LEPSM</name>
<evidence type="ECO:0000313" key="1">
    <source>
        <dbReference type="EMBL" id="CDW47235.1"/>
    </source>
</evidence>
<dbReference type="EMBL" id="HACA01029874">
    <property type="protein sequence ID" value="CDW47235.1"/>
    <property type="molecule type" value="Transcribed_RNA"/>
</dbReference>
<dbReference type="AlphaFoldDB" id="A0A0K2VA75"/>
<accession>A0A0K2VA75</accession>
<proteinExistence type="predicted"/>
<organism evidence="1">
    <name type="scientific">Lepeophtheirus salmonis</name>
    <name type="common">Salmon louse</name>
    <name type="synonym">Caligus salmonis</name>
    <dbReference type="NCBI Taxonomy" id="72036"/>
    <lineage>
        <taxon>Eukaryota</taxon>
        <taxon>Metazoa</taxon>
        <taxon>Ecdysozoa</taxon>
        <taxon>Arthropoda</taxon>
        <taxon>Crustacea</taxon>
        <taxon>Multicrustacea</taxon>
        <taxon>Hexanauplia</taxon>
        <taxon>Copepoda</taxon>
        <taxon>Siphonostomatoida</taxon>
        <taxon>Caligidae</taxon>
        <taxon>Lepeophtheirus</taxon>
    </lineage>
</organism>
<reference evidence="1" key="1">
    <citation type="submission" date="2014-05" db="EMBL/GenBank/DDBJ databases">
        <authorList>
            <person name="Chronopoulou M."/>
        </authorList>
    </citation>
    <scope>NUCLEOTIDE SEQUENCE</scope>
    <source>
        <tissue evidence="1">Whole organism</tissue>
    </source>
</reference>
<feature type="non-terminal residue" evidence="1">
    <location>
        <position position="1"/>
    </location>
</feature>
<protein>
    <submittedName>
        <fullName evidence="1">Uncharacterized protein</fullName>
    </submittedName>
</protein>
<sequence length="54" mass="6359">VVFISNVRDKFIISVNFIVYRLNSTIWKSHFIGSCYDLSIIDFLLRRLGFGVKF</sequence>